<evidence type="ECO:0000313" key="1">
    <source>
        <dbReference type="EMBL" id="CAD7014198.1"/>
    </source>
</evidence>
<keyword evidence="2" id="KW-1185">Reference proteome</keyword>
<accession>A0A811VD06</accession>
<sequence>MELVGNIHATIARSPELFTCDFDLVNGQGNSPYQPWTRSFLSSNCLNMYDKQHTDRHMYDMYMNEALEFRKFIAAIENYEAKKSGKPLCHDKEFLVTNSAPRLYSDSCDFEYVSDYGNETGRPIPANDLGTACAQAFPGRRTESAVYKNYLGEGYQFEHFLEQMEAYEAKKSGRELCHNDEYALFLDDRRRFYKKANFLDCYNKAAGGAKDFKLLECVVDERKKITKAIMEEIQTRYGG</sequence>
<dbReference type="EMBL" id="CAJHJT010000056">
    <property type="protein sequence ID" value="CAD7014198.1"/>
    <property type="molecule type" value="Genomic_DNA"/>
</dbReference>
<dbReference type="Proteomes" id="UP000606786">
    <property type="component" value="Unassembled WGS sequence"/>
</dbReference>
<proteinExistence type="predicted"/>
<evidence type="ECO:0000313" key="2">
    <source>
        <dbReference type="Proteomes" id="UP000606786"/>
    </source>
</evidence>
<dbReference type="AlphaFoldDB" id="A0A811VD06"/>
<organism evidence="1 2">
    <name type="scientific">Ceratitis capitata</name>
    <name type="common">Mediterranean fruit fly</name>
    <name type="synonym">Tephritis capitata</name>
    <dbReference type="NCBI Taxonomy" id="7213"/>
    <lineage>
        <taxon>Eukaryota</taxon>
        <taxon>Metazoa</taxon>
        <taxon>Ecdysozoa</taxon>
        <taxon>Arthropoda</taxon>
        <taxon>Hexapoda</taxon>
        <taxon>Insecta</taxon>
        <taxon>Pterygota</taxon>
        <taxon>Neoptera</taxon>
        <taxon>Endopterygota</taxon>
        <taxon>Diptera</taxon>
        <taxon>Brachycera</taxon>
        <taxon>Muscomorpha</taxon>
        <taxon>Tephritoidea</taxon>
        <taxon>Tephritidae</taxon>
        <taxon>Ceratitis</taxon>
        <taxon>Ceratitis</taxon>
    </lineage>
</organism>
<gene>
    <name evidence="1" type="ORF">CCAP1982_LOCUS22203</name>
</gene>
<reference evidence="1" key="1">
    <citation type="submission" date="2020-11" db="EMBL/GenBank/DDBJ databases">
        <authorList>
            <person name="Whitehead M."/>
        </authorList>
    </citation>
    <scope>NUCLEOTIDE SEQUENCE</scope>
    <source>
        <strain evidence="1">EGII</strain>
    </source>
</reference>
<dbReference type="OrthoDB" id="8029480at2759"/>
<name>A0A811VD06_CERCA</name>
<protein>
    <submittedName>
        <fullName evidence="1">(Mediterranean fruit fly) hypothetical protein</fullName>
    </submittedName>
</protein>
<comment type="caution">
    <text evidence="1">The sequence shown here is derived from an EMBL/GenBank/DDBJ whole genome shotgun (WGS) entry which is preliminary data.</text>
</comment>